<name>A0AAE1J9E4_9HYPO</name>
<evidence type="ECO:0000313" key="4">
    <source>
        <dbReference type="Proteomes" id="UP001273209"/>
    </source>
</evidence>
<dbReference type="PANTHER" id="PTHR24148:SF73">
    <property type="entry name" value="HET DOMAIN PROTEIN (AFU_ORTHOLOGUE AFUA_8G01020)"/>
    <property type="match status" value="1"/>
</dbReference>
<evidence type="ECO:0000256" key="1">
    <source>
        <dbReference type="SAM" id="Phobius"/>
    </source>
</evidence>
<dbReference type="InterPro" id="IPR052895">
    <property type="entry name" value="HetReg/Transcr_Mod"/>
</dbReference>
<keyword evidence="1" id="KW-0812">Transmembrane</keyword>
<dbReference type="InterPro" id="IPR010730">
    <property type="entry name" value="HET"/>
</dbReference>
<feature type="domain" description="Heterokaryon incompatibility" evidence="2">
    <location>
        <begin position="51"/>
        <end position="260"/>
    </location>
</feature>
<organism evidence="3 4">
    <name type="scientific">Trichoderma aggressivum f. europaeum</name>
    <dbReference type="NCBI Taxonomy" id="173218"/>
    <lineage>
        <taxon>Eukaryota</taxon>
        <taxon>Fungi</taxon>
        <taxon>Dikarya</taxon>
        <taxon>Ascomycota</taxon>
        <taxon>Pezizomycotina</taxon>
        <taxon>Sordariomycetes</taxon>
        <taxon>Hypocreomycetidae</taxon>
        <taxon>Hypocreales</taxon>
        <taxon>Hypocreaceae</taxon>
        <taxon>Trichoderma</taxon>
    </lineage>
</organism>
<keyword evidence="4" id="KW-1185">Reference proteome</keyword>
<sequence>MNRNNMAELDPYPELPDSRSIRAIKLHGATSPSDDIRFDLITLSLDAPLPYEAISYTWSGQPLDRPVYANGREYLVTRNAEDVMRRLRPNKPEHSRHLWIDAICINQKDDREKAVEVQLMYEIYANAERVNIWLGQGSPSTALALKWLRWYSWTFSPVWKAQTKYAGGITSAGSIFIRLLLCIAVICMSCVCACIMLLVGAVVLFPFGLLSVFKSGRSSYSPFQLLQLTHTVPGYKKQFQDGLADLASMEYWERAWTVQEANANEMCFILCGSSAPLRLDLFYMSHYMIPPIYIFSLLNNSKLNQRYSLHILDIFHTHVQAEFGTQVFDVLCKTKATIAKDKLFAIRAMFPDSLGALTIDYSLSDSDTYTEAARIVLEETQNVEFFRYACQPGREDNFPSWVPSWSALIDIPDWICKFAPATISQEAIITEDDDTNVLKLKGRRVDKAASAISERFPSVTPLQVPWSRSLDLNVAREAFVVFREWVHATGAANNEDPCMHRLAWMISQMIKLDVNDVLSWFQLTWAEDNFGMEKLWDYGLHGGEVCDSRKFTVNFLQMVSGRSLFVTEAGRVGMSTLVIYPGDEIALFTGEKLPYVIRKSLDCPDKYRLVAPCWLSGALMGEEWPGWNGQLEDLEDIELV</sequence>
<keyword evidence="1" id="KW-1133">Transmembrane helix</keyword>
<dbReference type="EMBL" id="JAWRVG010000010">
    <property type="protein sequence ID" value="KAK4077726.1"/>
    <property type="molecule type" value="Genomic_DNA"/>
</dbReference>
<protein>
    <recommendedName>
        <fullName evidence="2">Heterokaryon incompatibility domain-containing protein</fullName>
    </recommendedName>
</protein>
<evidence type="ECO:0000313" key="3">
    <source>
        <dbReference type="EMBL" id="KAK4077726.1"/>
    </source>
</evidence>
<accession>A0AAE1J9E4</accession>
<dbReference type="RefSeq" id="XP_062757409.1">
    <property type="nucleotide sequence ID" value="XM_062897711.1"/>
</dbReference>
<gene>
    <name evidence="3" type="ORF">Triagg1_3420</name>
</gene>
<dbReference type="AlphaFoldDB" id="A0AAE1J9E4"/>
<comment type="caution">
    <text evidence="3">The sequence shown here is derived from an EMBL/GenBank/DDBJ whole genome shotgun (WGS) entry which is preliminary data.</text>
</comment>
<reference evidence="3" key="1">
    <citation type="submission" date="2023-11" db="EMBL/GenBank/DDBJ databases">
        <title>The genome sequences of three competitors of mushroom-forming fungi.</title>
        <authorList>
            <person name="Beijen E."/>
            <person name="Ohm R.A."/>
        </authorList>
    </citation>
    <scope>NUCLEOTIDE SEQUENCE</scope>
    <source>
        <strain evidence="3">CBS 100526</strain>
    </source>
</reference>
<feature type="transmembrane region" description="Helical" evidence="1">
    <location>
        <begin position="179"/>
        <end position="209"/>
    </location>
</feature>
<dbReference type="GeneID" id="87917616"/>
<evidence type="ECO:0000259" key="2">
    <source>
        <dbReference type="Pfam" id="PF06985"/>
    </source>
</evidence>
<dbReference type="PANTHER" id="PTHR24148">
    <property type="entry name" value="ANKYRIN REPEAT DOMAIN-CONTAINING PROTEIN 39 HOMOLOG-RELATED"/>
    <property type="match status" value="1"/>
</dbReference>
<proteinExistence type="predicted"/>
<dbReference type="Pfam" id="PF06985">
    <property type="entry name" value="HET"/>
    <property type="match status" value="1"/>
</dbReference>
<keyword evidence="1" id="KW-0472">Membrane</keyword>
<dbReference type="Proteomes" id="UP001273209">
    <property type="component" value="Unassembled WGS sequence"/>
</dbReference>
<dbReference type="Pfam" id="PF26639">
    <property type="entry name" value="Het-6_barrel"/>
    <property type="match status" value="1"/>
</dbReference>